<comment type="caution">
    <text evidence="1">The sequence shown here is derived from an EMBL/GenBank/DDBJ whole genome shotgun (WGS) entry which is preliminary data.</text>
</comment>
<organism evidence="1 2">
    <name type="scientific">Platanthera zijinensis</name>
    <dbReference type="NCBI Taxonomy" id="2320716"/>
    <lineage>
        <taxon>Eukaryota</taxon>
        <taxon>Viridiplantae</taxon>
        <taxon>Streptophyta</taxon>
        <taxon>Embryophyta</taxon>
        <taxon>Tracheophyta</taxon>
        <taxon>Spermatophyta</taxon>
        <taxon>Magnoliopsida</taxon>
        <taxon>Liliopsida</taxon>
        <taxon>Asparagales</taxon>
        <taxon>Orchidaceae</taxon>
        <taxon>Orchidoideae</taxon>
        <taxon>Orchideae</taxon>
        <taxon>Orchidinae</taxon>
        <taxon>Platanthera</taxon>
    </lineage>
</organism>
<dbReference type="EMBL" id="JBBWWQ010000013">
    <property type="protein sequence ID" value="KAK8933888.1"/>
    <property type="molecule type" value="Genomic_DNA"/>
</dbReference>
<proteinExistence type="predicted"/>
<gene>
    <name evidence="1" type="ORF">KSP39_PZI015219</name>
</gene>
<sequence>MWLHSHSTCPLCRCSEACVFPTNVLFWGNQKRVKTRGSFSNQSGIRLLCQIHVNASDFTPKSDGCNIRFPSENVKSSAEDAKSPGALKFRSLRSLWSRGK</sequence>
<name>A0AAP0G219_9ASPA</name>
<keyword evidence="2" id="KW-1185">Reference proteome</keyword>
<dbReference type="AlphaFoldDB" id="A0AAP0G219"/>
<accession>A0AAP0G219</accession>
<protein>
    <submittedName>
        <fullName evidence="1">Uncharacterized protein</fullName>
    </submittedName>
</protein>
<evidence type="ECO:0000313" key="1">
    <source>
        <dbReference type="EMBL" id="KAK8933888.1"/>
    </source>
</evidence>
<evidence type="ECO:0000313" key="2">
    <source>
        <dbReference type="Proteomes" id="UP001418222"/>
    </source>
</evidence>
<dbReference type="Proteomes" id="UP001418222">
    <property type="component" value="Unassembled WGS sequence"/>
</dbReference>
<reference evidence="1 2" key="1">
    <citation type="journal article" date="2022" name="Nat. Plants">
        <title>Genomes of leafy and leafless Platanthera orchids illuminate the evolution of mycoheterotrophy.</title>
        <authorList>
            <person name="Li M.H."/>
            <person name="Liu K.W."/>
            <person name="Li Z."/>
            <person name="Lu H.C."/>
            <person name="Ye Q.L."/>
            <person name="Zhang D."/>
            <person name="Wang J.Y."/>
            <person name="Li Y.F."/>
            <person name="Zhong Z.M."/>
            <person name="Liu X."/>
            <person name="Yu X."/>
            <person name="Liu D.K."/>
            <person name="Tu X.D."/>
            <person name="Liu B."/>
            <person name="Hao Y."/>
            <person name="Liao X.Y."/>
            <person name="Jiang Y.T."/>
            <person name="Sun W.H."/>
            <person name="Chen J."/>
            <person name="Chen Y.Q."/>
            <person name="Ai Y."/>
            <person name="Zhai J.W."/>
            <person name="Wu S.S."/>
            <person name="Zhou Z."/>
            <person name="Hsiao Y.Y."/>
            <person name="Wu W.L."/>
            <person name="Chen Y.Y."/>
            <person name="Lin Y.F."/>
            <person name="Hsu J.L."/>
            <person name="Li C.Y."/>
            <person name="Wang Z.W."/>
            <person name="Zhao X."/>
            <person name="Zhong W.Y."/>
            <person name="Ma X.K."/>
            <person name="Ma L."/>
            <person name="Huang J."/>
            <person name="Chen G.Z."/>
            <person name="Huang M.Z."/>
            <person name="Huang L."/>
            <person name="Peng D.H."/>
            <person name="Luo Y.B."/>
            <person name="Zou S.Q."/>
            <person name="Chen S.P."/>
            <person name="Lan S."/>
            <person name="Tsai W.C."/>
            <person name="Van de Peer Y."/>
            <person name="Liu Z.J."/>
        </authorList>
    </citation>
    <scope>NUCLEOTIDE SEQUENCE [LARGE SCALE GENOMIC DNA]</scope>
    <source>
        <strain evidence="1">Lor287</strain>
    </source>
</reference>